<dbReference type="WBParaSite" id="SBAD_0000216701-mRNA-1">
    <property type="protein sequence ID" value="SBAD_0000216701-mRNA-1"/>
    <property type="gene ID" value="SBAD_0000216701"/>
</dbReference>
<sequence length="203" mass="22663">MVQKAVSAHFQVSHSLTMSPLLNGYKLGVTYVGNRQFSQEEVQMFFFSFFLSHSLFTHGLLFKVYPVLLGDTDIYGNMSASVQHHITDRIRGKFVAQIQQNKFVGAQLTGDYRGVSTTCSVTVANLDLVNNAGLVVASVLRRVTPFLDLGVEAVCQYGRNVPGGKFSTLSYAARYLGIILEYYFPVCLRPFFFDFTEALSKVK</sequence>
<evidence type="ECO:0000256" key="5">
    <source>
        <dbReference type="ARBA" id="ARBA00022692"/>
    </source>
</evidence>
<evidence type="ECO:0000256" key="4">
    <source>
        <dbReference type="ARBA" id="ARBA00022452"/>
    </source>
</evidence>
<keyword evidence="5" id="KW-0812">Transmembrane</keyword>
<gene>
    <name evidence="8" type="ORF">SBAD_LOCUS2067</name>
</gene>
<reference evidence="10" key="1">
    <citation type="submission" date="2016-06" db="UniProtKB">
        <authorList>
            <consortium name="WormBaseParasite"/>
        </authorList>
    </citation>
    <scope>IDENTIFICATION</scope>
</reference>
<dbReference type="GO" id="GO:0005741">
    <property type="term" value="C:mitochondrial outer membrane"/>
    <property type="evidence" value="ECO:0007669"/>
    <property type="project" value="UniProtKB-SubCell"/>
</dbReference>
<accession>A0A183IEM3</accession>
<proteinExistence type="predicted"/>
<dbReference type="GO" id="GO:0030150">
    <property type="term" value="P:protein import into mitochondrial matrix"/>
    <property type="evidence" value="ECO:0007669"/>
    <property type="project" value="InterPro"/>
</dbReference>
<keyword evidence="9" id="KW-1185">Reference proteome</keyword>
<keyword evidence="4" id="KW-1134">Transmembrane beta strand</keyword>
<dbReference type="InterPro" id="IPR037930">
    <property type="entry name" value="Tom40"/>
</dbReference>
<organism evidence="10">
    <name type="scientific">Soboliphyme baturini</name>
    <dbReference type="NCBI Taxonomy" id="241478"/>
    <lineage>
        <taxon>Eukaryota</taxon>
        <taxon>Metazoa</taxon>
        <taxon>Ecdysozoa</taxon>
        <taxon>Nematoda</taxon>
        <taxon>Enoplea</taxon>
        <taxon>Dorylaimia</taxon>
        <taxon>Dioctophymatida</taxon>
        <taxon>Dioctophymatoidea</taxon>
        <taxon>Soboliphymatidae</taxon>
        <taxon>Soboliphyme</taxon>
    </lineage>
</organism>
<evidence type="ECO:0000313" key="10">
    <source>
        <dbReference type="WBParaSite" id="SBAD_0000216701-mRNA-1"/>
    </source>
</evidence>
<dbReference type="Proteomes" id="UP000270296">
    <property type="component" value="Unassembled WGS sequence"/>
</dbReference>
<evidence type="ECO:0000256" key="6">
    <source>
        <dbReference type="ARBA" id="ARBA00022787"/>
    </source>
</evidence>
<keyword evidence="7" id="KW-0472">Membrane</keyword>
<evidence type="ECO:0000256" key="2">
    <source>
        <dbReference type="ARBA" id="ARBA00004294"/>
    </source>
</evidence>
<evidence type="ECO:0000313" key="9">
    <source>
        <dbReference type="Proteomes" id="UP000270296"/>
    </source>
</evidence>
<evidence type="ECO:0000256" key="7">
    <source>
        <dbReference type="ARBA" id="ARBA00023136"/>
    </source>
</evidence>
<protein>
    <submittedName>
        <fullName evidence="10">Lig_chan-Glu_bd domain-containing protein</fullName>
    </submittedName>
</protein>
<keyword evidence="6" id="KW-0496">Mitochondrion</keyword>
<dbReference type="Pfam" id="PF01459">
    <property type="entry name" value="Porin_3"/>
    <property type="match status" value="1"/>
</dbReference>
<evidence type="ECO:0000256" key="1">
    <source>
        <dbReference type="ARBA" id="ARBA00004141"/>
    </source>
</evidence>
<dbReference type="PANTHER" id="PTHR10802">
    <property type="entry name" value="MITOCHONDRIAL IMPORT RECEPTOR SUBUNIT TOM40"/>
    <property type="match status" value="1"/>
</dbReference>
<dbReference type="GO" id="GO:0008320">
    <property type="term" value="F:protein transmembrane transporter activity"/>
    <property type="evidence" value="ECO:0007669"/>
    <property type="project" value="InterPro"/>
</dbReference>
<name>A0A183IEM3_9BILA</name>
<comment type="subcellular location">
    <subcellularLocation>
        <location evidence="1">Membrane</location>
        <topology evidence="1">Multi-pass membrane protein</topology>
    </subcellularLocation>
    <subcellularLocation>
        <location evidence="2">Mitochondrion outer membrane</location>
    </subcellularLocation>
</comment>
<dbReference type="EMBL" id="UZAM01007069">
    <property type="protein sequence ID" value="VDO96381.1"/>
    <property type="molecule type" value="Genomic_DNA"/>
</dbReference>
<dbReference type="AlphaFoldDB" id="A0A183IEM3"/>
<dbReference type="InterPro" id="IPR027246">
    <property type="entry name" value="Porin_Euk/Tom40"/>
</dbReference>
<evidence type="ECO:0000256" key="3">
    <source>
        <dbReference type="ARBA" id="ARBA00022448"/>
    </source>
</evidence>
<dbReference type="OrthoDB" id="19656at2759"/>
<reference evidence="8 9" key="2">
    <citation type="submission" date="2018-11" db="EMBL/GenBank/DDBJ databases">
        <authorList>
            <consortium name="Pathogen Informatics"/>
        </authorList>
    </citation>
    <scope>NUCLEOTIDE SEQUENCE [LARGE SCALE GENOMIC DNA]</scope>
</reference>
<evidence type="ECO:0000313" key="8">
    <source>
        <dbReference type="EMBL" id="VDO96381.1"/>
    </source>
</evidence>
<keyword evidence="6" id="KW-1000">Mitochondrion outer membrane</keyword>
<keyword evidence="3" id="KW-0813">Transport</keyword>